<keyword evidence="3" id="KW-0804">Transcription</keyword>
<dbReference type="Pfam" id="PF09339">
    <property type="entry name" value="HTH_IclR"/>
    <property type="match status" value="1"/>
</dbReference>
<name>A0A4R7BWH6_9HYPH</name>
<dbReference type="InterPro" id="IPR029016">
    <property type="entry name" value="GAF-like_dom_sf"/>
</dbReference>
<dbReference type="Pfam" id="PF01614">
    <property type="entry name" value="IclR_C"/>
    <property type="match status" value="1"/>
</dbReference>
<dbReference type="Gene3D" id="1.10.10.10">
    <property type="entry name" value="Winged helix-like DNA-binding domain superfamily/Winged helix DNA-binding domain"/>
    <property type="match status" value="1"/>
</dbReference>
<dbReference type="EMBL" id="SNZR01000013">
    <property type="protein sequence ID" value="TDR89843.1"/>
    <property type="molecule type" value="Genomic_DNA"/>
</dbReference>
<dbReference type="SMART" id="SM00346">
    <property type="entry name" value="HTH_ICLR"/>
    <property type="match status" value="1"/>
</dbReference>
<dbReference type="RefSeq" id="WP_166652455.1">
    <property type="nucleotide sequence ID" value="NZ_SNZR01000013.1"/>
</dbReference>
<dbReference type="PROSITE" id="PS51078">
    <property type="entry name" value="ICLR_ED"/>
    <property type="match status" value="1"/>
</dbReference>
<comment type="caution">
    <text evidence="6">The sequence shown here is derived from an EMBL/GenBank/DDBJ whole genome shotgun (WGS) entry which is preliminary data.</text>
</comment>
<dbReference type="GO" id="GO:0003677">
    <property type="term" value="F:DNA binding"/>
    <property type="evidence" value="ECO:0007669"/>
    <property type="project" value="UniProtKB-KW"/>
</dbReference>
<keyword evidence="1" id="KW-0805">Transcription regulation</keyword>
<dbReference type="InterPro" id="IPR005471">
    <property type="entry name" value="Tscrpt_reg_IclR_N"/>
</dbReference>
<dbReference type="PANTHER" id="PTHR30136:SF24">
    <property type="entry name" value="HTH-TYPE TRANSCRIPTIONAL REPRESSOR ALLR"/>
    <property type="match status" value="1"/>
</dbReference>
<accession>A0A4R7BWH6</accession>
<dbReference type="InterPro" id="IPR036388">
    <property type="entry name" value="WH-like_DNA-bd_sf"/>
</dbReference>
<dbReference type="InterPro" id="IPR036390">
    <property type="entry name" value="WH_DNA-bd_sf"/>
</dbReference>
<evidence type="ECO:0000313" key="6">
    <source>
        <dbReference type="EMBL" id="TDR89843.1"/>
    </source>
</evidence>
<proteinExistence type="predicted"/>
<gene>
    <name evidence="6" type="ORF">EV668_2679</name>
</gene>
<sequence>MASDGGLTKVRAVERAMALLQAFDPAALRLPLSDLSRRTGLDKGTTRRLLQTLVAGEFVEFDDRTKTYALGPGILLLVPSVRYGRDLRDVAAPILARLAERTGATSFIWTHFRGAALCLDRVKGPEITIEAVWSSIGDRVELNAAGGPRTLLAFLPPDDRARILAAPLPQYTARTQTDPAGLETAATRIRQRGWEFAVDDYVVGLSGLGAPILDRTGRLAASVSISTLTPKFAVTDGVPLLLPFVLEAAAEISVRLGQ</sequence>
<evidence type="ECO:0000256" key="1">
    <source>
        <dbReference type="ARBA" id="ARBA00023015"/>
    </source>
</evidence>
<dbReference type="Proteomes" id="UP000295122">
    <property type="component" value="Unassembled WGS sequence"/>
</dbReference>
<dbReference type="GO" id="GO:0003700">
    <property type="term" value="F:DNA-binding transcription factor activity"/>
    <property type="evidence" value="ECO:0007669"/>
    <property type="project" value="TreeGrafter"/>
</dbReference>
<dbReference type="GO" id="GO:0045892">
    <property type="term" value="P:negative regulation of DNA-templated transcription"/>
    <property type="evidence" value="ECO:0007669"/>
    <property type="project" value="TreeGrafter"/>
</dbReference>
<evidence type="ECO:0000313" key="7">
    <source>
        <dbReference type="Proteomes" id="UP000295122"/>
    </source>
</evidence>
<evidence type="ECO:0000256" key="3">
    <source>
        <dbReference type="ARBA" id="ARBA00023163"/>
    </source>
</evidence>
<organism evidence="6 7">
    <name type="scientific">Enterovirga rhinocerotis</name>
    <dbReference type="NCBI Taxonomy" id="1339210"/>
    <lineage>
        <taxon>Bacteria</taxon>
        <taxon>Pseudomonadati</taxon>
        <taxon>Pseudomonadota</taxon>
        <taxon>Alphaproteobacteria</taxon>
        <taxon>Hyphomicrobiales</taxon>
        <taxon>Methylobacteriaceae</taxon>
        <taxon>Enterovirga</taxon>
    </lineage>
</organism>
<dbReference type="AlphaFoldDB" id="A0A4R7BWH6"/>
<evidence type="ECO:0000259" key="4">
    <source>
        <dbReference type="PROSITE" id="PS51077"/>
    </source>
</evidence>
<dbReference type="PANTHER" id="PTHR30136">
    <property type="entry name" value="HELIX-TURN-HELIX TRANSCRIPTIONAL REGULATOR, ICLR FAMILY"/>
    <property type="match status" value="1"/>
</dbReference>
<reference evidence="6 7" key="1">
    <citation type="submission" date="2019-03" db="EMBL/GenBank/DDBJ databases">
        <title>Genomic Encyclopedia of Type Strains, Phase IV (KMG-IV): sequencing the most valuable type-strain genomes for metagenomic binning, comparative biology and taxonomic classification.</title>
        <authorList>
            <person name="Goeker M."/>
        </authorList>
    </citation>
    <scope>NUCLEOTIDE SEQUENCE [LARGE SCALE GENOMIC DNA]</scope>
    <source>
        <strain evidence="6 7">DSM 25903</strain>
    </source>
</reference>
<feature type="domain" description="IclR-ED" evidence="5">
    <location>
        <begin position="73"/>
        <end position="258"/>
    </location>
</feature>
<keyword evidence="2" id="KW-0238">DNA-binding</keyword>
<feature type="domain" description="HTH iclR-type" evidence="4">
    <location>
        <begin position="10"/>
        <end position="72"/>
    </location>
</feature>
<evidence type="ECO:0000259" key="5">
    <source>
        <dbReference type="PROSITE" id="PS51078"/>
    </source>
</evidence>
<protein>
    <submittedName>
        <fullName evidence="6">IclR family transcriptional regulator</fullName>
    </submittedName>
</protein>
<dbReference type="Gene3D" id="3.30.450.40">
    <property type="match status" value="1"/>
</dbReference>
<evidence type="ECO:0000256" key="2">
    <source>
        <dbReference type="ARBA" id="ARBA00023125"/>
    </source>
</evidence>
<dbReference type="PROSITE" id="PS51077">
    <property type="entry name" value="HTH_ICLR"/>
    <property type="match status" value="1"/>
</dbReference>
<dbReference type="InterPro" id="IPR050707">
    <property type="entry name" value="HTH_MetabolicPath_Reg"/>
</dbReference>
<dbReference type="SUPFAM" id="SSF46785">
    <property type="entry name" value="Winged helix' DNA-binding domain"/>
    <property type="match status" value="1"/>
</dbReference>
<dbReference type="FunFam" id="1.10.10.10:FF:000056">
    <property type="entry name" value="IclR family transcriptional regulator"/>
    <property type="match status" value="1"/>
</dbReference>
<keyword evidence="7" id="KW-1185">Reference proteome</keyword>
<dbReference type="SUPFAM" id="SSF55781">
    <property type="entry name" value="GAF domain-like"/>
    <property type="match status" value="1"/>
</dbReference>
<dbReference type="InterPro" id="IPR014757">
    <property type="entry name" value="Tscrpt_reg_IclR_C"/>
</dbReference>